<evidence type="ECO:0000256" key="1">
    <source>
        <dbReference type="SAM" id="MobiDB-lite"/>
    </source>
</evidence>
<organism evidence="2 3">
    <name type="scientific">Anaerobutyricum hallii</name>
    <dbReference type="NCBI Taxonomy" id="39488"/>
    <lineage>
        <taxon>Bacteria</taxon>
        <taxon>Bacillati</taxon>
        <taxon>Bacillota</taxon>
        <taxon>Clostridia</taxon>
        <taxon>Lachnospirales</taxon>
        <taxon>Lachnospiraceae</taxon>
        <taxon>Anaerobutyricum</taxon>
    </lineage>
</organism>
<accession>A0A285PTB1</accession>
<feature type="region of interest" description="Disordered" evidence="1">
    <location>
        <begin position="19"/>
        <end position="104"/>
    </location>
</feature>
<gene>
    <name evidence="2" type="ORF">EHLA_1792</name>
</gene>
<dbReference type="AlphaFoldDB" id="A0A285PTB1"/>
<evidence type="ECO:0000313" key="2">
    <source>
        <dbReference type="EMBL" id="SOB72497.1"/>
    </source>
</evidence>
<protein>
    <submittedName>
        <fullName evidence="2">Consensus disorder prediction</fullName>
    </submittedName>
</protein>
<sequence>MRIRWTAGKRFLHPLLSELRGHGKGSRAGNGKPGASEVVAGLENPSCMRRRRDAERNKSSEAAAPSCREKPLSCSKGPYRKPTQVDEERILRPAGEVLLRNSAK</sequence>
<proteinExistence type="predicted"/>
<reference evidence="3" key="1">
    <citation type="submission" date="2017-09" db="EMBL/GenBank/DDBJ databases">
        <authorList>
            <person name="Shetty A S."/>
        </authorList>
    </citation>
    <scope>NUCLEOTIDE SEQUENCE [LARGE SCALE GENOMIC DNA]</scope>
</reference>
<dbReference type="KEGG" id="ehl:EHLA_1792"/>
<name>A0A285PTB1_9FIRM</name>
<dbReference type="Proteomes" id="UP000217549">
    <property type="component" value="Chromosome I"/>
</dbReference>
<dbReference type="EMBL" id="LT907978">
    <property type="protein sequence ID" value="SOB72497.1"/>
    <property type="molecule type" value="Genomic_DNA"/>
</dbReference>
<keyword evidence="3" id="KW-1185">Reference proteome</keyword>
<evidence type="ECO:0000313" key="3">
    <source>
        <dbReference type="Proteomes" id="UP000217549"/>
    </source>
</evidence>